<organism evidence="2 3">
    <name type="scientific">Carpinus fangiana</name>
    <dbReference type="NCBI Taxonomy" id="176857"/>
    <lineage>
        <taxon>Eukaryota</taxon>
        <taxon>Viridiplantae</taxon>
        <taxon>Streptophyta</taxon>
        <taxon>Embryophyta</taxon>
        <taxon>Tracheophyta</taxon>
        <taxon>Spermatophyta</taxon>
        <taxon>Magnoliopsida</taxon>
        <taxon>eudicotyledons</taxon>
        <taxon>Gunneridae</taxon>
        <taxon>Pentapetalae</taxon>
        <taxon>rosids</taxon>
        <taxon>fabids</taxon>
        <taxon>Fagales</taxon>
        <taxon>Betulaceae</taxon>
        <taxon>Carpinus</taxon>
    </lineage>
</organism>
<dbReference type="EMBL" id="VIBQ01000009">
    <property type="protein sequence ID" value="KAB8336964.1"/>
    <property type="molecule type" value="Genomic_DNA"/>
</dbReference>
<dbReference type="Proteomes" id="UP000327013">
    <property type="component" value="Unassembled WGS sequence"/>
</dbReference>
<comment type="caution">
    <text evidence="2">The sequence shown here is derived from an EMBL/GenBank/DDBJ whole genome shotgun (WGS) entry which is preliminary data.</text>
</comment>
<protein>
    <submittedName>
        <fullName evidence="2">Uncharacterized protein</fullName>
    </submittedName>
</protein>
<dbReference type="AlphaFoldDB" id="A0A5N6KP22"/>
<evidence type="ECO:0000313" key="3">
    <source>
        <dbReference type="Proteomes" id="UP000327013"/>
    </source>
</evidence>
<accession>A0A5N6KP22</accession>
<feature type="region of interest" description="Disordered" evidence="1">
    <location>
        <begin position="214"/>
        <end position="259"/>
    </location>
</feature>
<dbReference type="OrthoDB" id="5344482at2759"/>
<evidence type="ECO:0000313" key="2">
    <source>
        <dbReference type="EMBL" id="KAB8336964.1"/>
    </source>
</evidence>
<evidence type="ECO:0000256" key="1">
    <source>
        <dbReference type="SAM" id="MobiDB-lite"/>
    </source>
</evidence>
<sequence length="259" mass="28210">MVPTLSPSAVEFPPLSHSTALARFEYEAGRTNNDATKILMVEWEDDEQTRGVAGEWHISWKDRHDVVPAGDLAGGQDGAGKSTLQQQTGNASDIHRLYLLLPPGAAIPPTVTLSHVPTDTARDAVQWKTNPLPAIFPPELGAHAREAGMKGVLHTLWAKKRLAVLQAEIDAEYKNNFEGIGLEMALQEKEWIETNFGVSAKRAKTPTALRVPTAGEFAREHAQSPPSPTSPRSPGGGRLLEKLKGLRDTEKYRELATTS</sequence>
<keyword evidence="3" id="KW-1185">Reference proteome</keyword>
<feature type="compositionally biased region" description="Basic and acidic residues" evidence="1">
    <location>
        <begin position="239"/>
        <end position="259"/>
    </location>
</feature>
<name>A0A5N6KP22_9ROSI</name>
<proteinExistence type="predicted"/>
<gene>
    <name evidence="2" type="ORF">FH972_021268</name>
</gene>
<reference evidence="2 3" key="1">
    <citation type="submission" date="2019-06" db="EMBL/GenBank/DDBJ databases">
        <title>A chromosomal-level reference genome of Carpinus fangiana (Coryloideae, Betulaceae).</title>
        <authorList>
            <person name="Yang X."/>
            <person name="Wang Z."/>
            <person name="Zhang L."/>
            <person name="Hao G."/>
            <person name="Liu J."/>
            <person name="Yang Y."/>
        </authorList>
    </citation>
    <scope>NUCLEOTIDE SEQUENCE [LARGE SCALE GENOMIC DNA]</scope>
    <source>
        <strain evidence="2">Cfa_2016G</strain>
        <tissue evidence="2">Leaf</tissue>
    </source>
</reference>